<feature type="compositionally biased region" description="Basic residues" evidence="1">
    <location>
        <begin position="178"/>
        <end position="188"/>
    </location>
</feature>
<feature type="region of interest" description="Disordered" evidence="1">
    <location>
        <begin position="288"/>
        <end position="317"/>
    </location>
</feature>
<feature type="compositionally biased region" description="Basic and acidic residues" evidence="1">
    <location>
        <begin position="162"/>
        <end position="175"/>
    </location>
</feature>
<feature type="non-terminal residue" evidence="2">
    <location>
        <position position="509"/>
    </location>
</feature>
<sequence length="509" mass="55922">GRTRPADAGLRRRDGAAEPAAHARRHRARRVDRRPARPRRRERHRHPAAADLRHAAGLGDHHAVLHLLGRPVRRGHHLDPVQHPRRALVGGDDLRRLPDGAAGQGRRGADGRLHQQLRRRLRRHRDDHLHRAGHRGLRAALRAAGVLRGDVPLLRQLRRHEQGAADEDRLRHDARLPAGRRRHGHRHRPAADDLRQHGDDPRLRLPRRRHRPLRHQRDPLLDRGRAALQGRARTDRRPRGAEGLGQPAEALVAGAAVVADRLLDGHHPGRRHARKLHVLWRGAAHGEGRGELRQGADRGRDRAGDRGACGGHLRPAADAHARRARLAHRGGAARRADHVGAAAGAHALRRAEGLRLGPDRLDVSRQCRRADRGAGGGAVVRGDPPRALLDHRGDHPRRLRDRGLHRQQCGVRHHADADLRRHRLRAEEARLPAGAAGARPGAGRPDGGGLPAVAADQPGQPRRVLLELAGEQHHGVGLRPAALAGRVLGARALQRPSQPDRPGPAAGRL</sequence>
<evidence type="ECO:0000256" key="1">
    <source>
        <dbReference type="SAM" id="MobiDB-lite"/>
    </source>
</evidence>
<feature type="region of interest" description="Disordered" evidence="1">
    <location>
        <begin position="369"/>
        <end position="398"/>
    </location>
</feature>
<feature type="compositionally biased region" description="Basic and acidic residues" evidence="1">
    <location>
        <begin position="189"/>
        <end position="203"/>
    </location>
</feature>
<reference evidence="2" key="1">
    <citation type="submission" date="2020-02" db="EMBL/GenBank/DDBJ databases">
        <authorList>
            <person name="Meier V. D."/>
        </authorList>
    </citation>
    <scope>NUCLEOTIDE SEQUENCE</scope>
    <source>
        <strain evidence="2">AVDCRST_MAG27</strain>
    </source>
</reference>
<feature type="region of interest" description="Disordered" evidence="1">
    <location>
        <begin position="162"/>
        <end position="247"/>
    </location>
</feature>
<feature type="region of interest" description="Disordered" evidence="1">
    <location>
        <begin position="75"/>
        <end position="115"/>
    </location>
</feature>
<evidence type="ECO:0000313" key="2">
    <source>
        <dbReference type="EMBL" id="CAA9248726.1"/>
    </source>
</evidence>
<accession>A0A6J4ICH7</accession>
<dbReference type="EMBL" id="CADCTD010000078">
    <property type="protein sequence ID" value="CAA9248726.1"/>
    <property type="molecule type" value="Genomic_DNA"/>
</dbReference>
<organism evidence="2">
    <name type="scientific">uncultured Craurococcus sp</name>
    <dbReference type="NCBI Taxonomy" id="1135998"/>
    <lineage>
        <taxon>Bacteria</taxon>
        <taxon>Pseudomonadati</taxon>
        <taxon>Pseudomonadota</taxon>
        <taxon>Alphaproteobacteria</taxon>
        <taxon>Acetobacterales</taxon>
        <taxon>Acetobacteraceae</taxon>
        <taxon>Craurococcus</taxon>
        <taxon>environmental samples</taxon>
    </lineage>
</organism>
<proteinExistence type="predicted"/>
<feature type="region of interest" description="Disordered" evidence="1">
    <location>
        <begin position="1"/>
        <end position="48"/>
    </location>
</feature>
<feature type="compositionally biased region" description="Basic and acidic residues" evidence="1">
    <location>
        <begin position="288"/>
        <end position="305"/>
    </location>
</feature>
<name>A0A6J4ICH7_9PROT</name>
<dbReference type="AlphaFoldDB" id="A0A6J4ICH7"/>
<feature type="non-terminal residue" evidence="2">
    <location>
        <position position="1"/>
    </location>
</feature>
<feature type="compositionally biased region" description="Low complexity" evidence="1">
    <location>
        <begin position="431"/>
        <end position="443"/>
    </location>
</feature>
<feature type="region of interest" description="Disordered" evidence="1">
    <location>
        <begin position="429"/>
        <end position="456"/>
    </location>
</feature>
<feature type="compositionally biased region" description="Basic residues" evidence="1">
    <location>
        <begin position="22"/>
        <end position="47"/>
    </location>
</feature>
<gene>
    <name evidence="2" type="ORF">AVDCRST_MAG27-1910</name>
</gene>
<feature type="compositionally biased region" description="Basic residues" evidence="1">
    <location>
        <begin position="204"/>
        <end position="214"/>
    </location>
</feature>
<feature type="region of interest" description="Disordered" evidence="1">
    <location>
        <begin position="489"/>
        <end position="509"/>
    </location>
</feature>
<feature type="compositionally biased region" description="Basic and acidic residues" evidence="1">
    <location>
        <begin position="215"/>
        <end position="225"/>
    </location>
</feature>
<protein>
    <submittedName>
        <fullName evidence="2">Tripartite tricarboxylate transporter TctA family</fullName>
    </submittedName>
</protein>